<proteinExistence type="predicted"/>
<dbReference type="Proteomes" id="UP000680304">
    <property type="component" value="Unassembled WGS sequence"/>
</dbReference>
<gene>
    <name evidence="2" type="ORF">PACILC2_14620</name>
</gene>
<protein>
    <submittedName>
        <fullName evidence="2">Uncharacterized protein</fullName>
    </submittedName>
</protein>
<reference evidence="2 3" key="1">
    <citation type="submission" date="2021-04" db="EMBL/GenBank/DDBJ databases">
        <title>Draft genome sequence of Paenibacillus cisolokensis, LC2-13A.</title>
        <authorList>
            <person name="Uke A."/>
            <person name="Chhe C."/>
            <person name="Baramee S."/>
            <person name="Kosugi A."/>
        </authorList>
    </citation>
    <scope>NUCLEOTIDE SEQUENCE [LARGE SCALE GENOMIC DNA]</scope>
    <source>
        <strain evidence="2 3">LC2-13A</strain>
    </source>
</reference>
<comment type="caution">
    <text evidence="2">The sequence shown here is derived from an EMBL/GenBank/DDBJ whole genome shotgun (WGS) entry which is preliminary data.</text>
</comment>
<name>A0ABQ4N416_9BACL</name>
<feature type="region of interest" description="Disordered" evidence="1">
    <location>
        <begin position="1"/>
        <end position="25"/>
    </location>
</feature>
<dbReference type="EMBL" id="BOVJ01000047">
    <property type="protein sequence ID" value="GIQ62894.1"/>
    <property type="molecule type" value="Genomic_DNA"/>
</dbReference>
<organism evidence="2 3">
    <name type="scientific">Paenibacillus cisolokensis</name>
    <dbReference type="NCBI Taxonomy" id="1658519"/>
    <lineage>
        <taxon>Bacteria</taxon>
        <taxon>Bacillati</taxon>
        <taxon>Bacillota</taxon>
        <taxon>Bacilli</taxon>
        <taxon>Bacillales</taxon>
        <taxon>Paenibacillaceae</taxon>
        <taxon>Paenibacillus</taxon>
    </lineage>
</organism>
<dbReference type="RefSeq" id="WP_213528227.1">
    <property type="nucleotide sequence ID" value="NZ_BOVJ01000047.1"/>
</dbReference>
<evidence type="ECO:0000313" key="3">
    <source>
        <dbReference type="Proteomes" id="UP000680304"/>
    </source>
</evidence>
<evidence type="ECO:0000256" key="1">
    <source>
        <dbReference type="SAM" id="MobiDB-lite"/>
    </source>
</evidence>
<feature type="compositionally biased region" description="Polar residues" evidence="1">
    <location>
        <begin position="1"/>
        <end position="10"/>
    </location>
</feature>
<accession>A0ABQ4N416</accession>
<sequence>MSGGSEQTDTVGEEPEKKGGSVTKDQALRVFRDYGQIASMSWAADAIASFPEAR</sequence>
<keyword evidence="3" id="KW-1185">Reference proteome</keyword>
<evidence type="ECO:0000313" key="2">
    <source>
        <dbReference type="EMBL" id="GIQ62894.1"/>
    </source>
</evidence>